<proteinExistence type="predicted"/>
<reference evidence="2" key="1">
    <citation type="submission" date="2017-07" db="EMBL/GenBank/DDBJ databases">
        <title>Taro Niue Genome Assembly and Annotation.</title>
        <authorList>
            <person name="Atibalentja N."/>
            <person name="Keating K."/>
            <person name="Fields C.J."/>
        </authorList>
    </citation>
    <scope>NUCLEOTIDE SEQUENCE</scope>
    <source>
        <strain evidence="2">Niue_2</strain>
        <tissue evidence="2">Leaf</tissue>
    </source>
</reference>
<sequence length="119" mass="13054">MPPGTRHRTAGSTTEQQVWLTEQVTCSVPSAQENPSSPSSPCGGYNGYTTRAPRSNGIRPLPAVLFPFSKCRLAWLRPKQEITSTLLAPSVGTNERPCALPERLIFMRPAHPYPHWGAV</sequence>
<dbReference type="EMBL" id="NMUH01001780">
    <property type="protein sequence ID" value="MQL95306.1"/>
    <property type="molecule type" value="Genomic_DNA"/>
</dbReference>
<evidence type="ECO:0000256" key="1">
    <source>
        <dbReference type="SAM" id="MobiDB-lite"/>
    </source>
</evidence>
<protein>
    <submittedName>
        <fullName evidence="2">Uncharacterized protein</fullName>
    </submittedName>
</protein>
<feature type="compositionally biased region" description="Polar residues" evidence="1">
    <location>
        <begin position="27"/>
        <end position="40"/>
    </location>
</feature>
<name>A0A843VJN2_COLES</name>
<gene>
    <name evidence="2" type="ORF">Taro_027976</name>
</gene>
<dbReference type="Proteomes" id="UP000652761">
    <property type="component" value="Unassembled WGS sequence"/>
</dbReference>
<accession>A0A843VJN2</accession>
<organism evidence="2 3">
    <name type="scientific">Colocasia esculenta</name>
    <name type="common">Wild taro</name>
    <name type="synonym">Arum esculentum</name>
    <dbReference type="NCBI Taxonomy" id="4460"/>
    <lineage>
        <taxon>Eukaryota</taxon>
        <taxon>Viridiplantae</taxon>
        <taxon>Streptophyta</taxon>
        <taxon>Embryophyta</taxon>
        <taxon>Tracheophyta</taxon>
        <taxon>Spermatophyta</taxon>
        <taxon>Magnoliopsida</taxon>
        <taxon>Liliopsida</taxon>
        <taxon>Araceae</taxon>
        <taxon>Aroideae</taxon>
        <taxon>Colocasieae</taxon>
        <taxon>Colocasia</taxon>
    </lineage>
</organism>
<evidence type="ECO:0000313" key="3">
    <source>
        <dbReference type="Proteomes" id="UP000652761"/>
    </source>
</evidence>
<evidence type="ECO:0000313" key="2">
    <source>
        <dbReference type="EMBL" id="MQL95306.1"/>
    </source>
</evidence>
<comment type="caution">
    <text evidence="2">The sequence shown here is derived from an EMBL/GenBank/DDBJ whole genome shotgun (WGS) entry which is preliminary data.</text>
</comment>
<dbReference type="AlphaFoldDB" id="A0A843VJN2"/>
<keyword evidence="3" id="KW-1185">Reference proteome</keyword>
<feature type="region of interest" description="Disordered" evidence="1">
    <location>
        <begin position="27"/>
        <end position="53"/>
    </location>
</feature>